<dbReference type="InterPro" id="IPR036388">
    <property type="entry name" value="WH-like_DNA-bd_sf"/>
</dbReference>
<dbReference type="GO" id="GO:0003677">
    <property type="term" value="F:DNA binding"/>
    <property type="evidence" value="ECO:0007669"/>
    <property type="project" value="UniProtKB-KW"/>
</dbReference>
<dbReference type="GO" id="GO:0016987">
    <property type="term" value="F:sigma factor activity"/>
    <property type="evidence" value="ECO:0007669"/>
    <property type="project" value="UniProtKB-KW"/>
</dbReference>
<evidence type="ECO:0000256" key="6">
    <source>
        <dbReference type="SAM" id="MobiDB-lite"/>
    </source>
</evidence>
<evidence type="ECO:0000313" key="8">
    <source>
        <dbReference type="EMBL" id="KZM35028.1"/>
    </source>
</evidence>
<dbReference type="EMBL" id="MAQA01000006">
    <property type="protein sequence ID" value="OCI32394.1"/>
    <property type="molecule type" value="Genomic_DNA"/>
</dbReference>
<feature type="compositionally biased region" description="Basic and acidic residues" evidence="6">
    <location>
        <begin position="105"/>
        <end position="115"/>
    </location>
</feature>
<dbReference type="InterPro" id="IPR007627">
    <property type="entry name" value="RNA_pol_sigma70_r2"/>
</dbReference>
<feature type="region of interest" description="Disordered" evidence="6">
    <location>
        <begin position="105"/>
        <end position="136"/>
    </location>
</feature>
<evidence type="ECO:0000313" key="10">
    <source>
        <dbReference type="Proteomes" id="UP000076447"/>
    </source>
</evidence>
<evidence type="ECO:0000313" key="11">
    <source>
        <dbReference type="Proteomes" id="UP000093412"/>
    </source>
</evidence>
<dbReference type="AlphaFoldDB" id="A0A161YG95"/>
<dbReference type="InterPro" id="IPR013324">
    <property type="entry name" value="RNA_pol_sigma_r3/r4-like"/>
</dbReference>
<comment type="similarity">
    <text evidence="1">Belongs to the sigma-70 factor family. ECF subfamily.</text>
</comment>
<dbReference type="STRING" id="43678.OJAG_21920"/>
<evidence type="ECO:0000256" key="5">
    <source>
        <dbReference type="ARBA" id="ARBA00023163"/>
    </source>
</evidence>
<dbReference type="InterPro" id="IPR039425">
    <property type="entry name" value="RNA_pol_sigma-70-like"/>
</dbReference>
<dbReference type="Proteomes" id="UP000093412">
    <property type="component" value="Unassembled WGS sequence"/>
</dbReference>
<dbReference type="Gene3D" id="1.10.1740.10">
    <property type="match status" value="1"/>
</dbReference>
<sequence length="214" mass="24210">MTRITEDVPEVDEPEVSLGDRAAAALLDYREGKHQALADFVKEATPLLWHTARAQGADREHADDVVQNTWMALVRNAHTIQEPHAVLKWLLVTAKRGAWEVVRKQRDDQKRRTELPDDLLDGPVGALPSSDPTPETQVLEVERDRFLWRAVLQLPDRCQQLLRLISLADRPDYKYISSAIGMPVGSIGSNRGRCLAKLRDIMESDQGDRTWETS</sequence>
<evidence type="ECO:0000256" key="3">
    <source>
        <dbReference type="ARBA" id="ARBA00023082"/>
    </source>
</evidence>
<dbReference type="PANTHER" id="PTHR43133:SF8">
    <property type="entry name" value="RNA POLYMERASE SIGMA FACTOR HI_1459-RELATED"/>
    <property type="match status" value="1"/>
</dbReference>
<dbReference type="Gene3D" id="1.10.10.10">
    <property type="entry name" value="Winged helix-like DNA-binding domain superfamily/Winged helix DNA-binding domain"/>
    <property type="match status" value="1"/>
</dbReference>
<evidence type="ECO:0000256" key="1">
    <source>
        <dbReference type="ARBA" id="ARBA00010641"/>
    </source>
</evidence>
<feature type="domain" description="RNA polymerase sigma-70 region 2" evidence="7">
    <location>
        <begin position="41"/>
        <end position="106"/>
    </location>
</feature>
<protein>
    <submittedName>
        <fullName evidence="8">RNA polymerase sigma factor</fullName>
    </submittedName>
</protein>
<organism evidence="8 10">
    <name type="scientific">Oerskovia enterophila</name>
    <dbReference type="NCBI Taxonomy" id="43678"/>
    <lineage>
        <taxon>Bacteria</taxon>
        <taxon>Bacillati</taxon>
        <taxon>Actinomycetota</taxon>
        <taxon>Actinomycetes</taxon>
        <taxon>Micrococcales</taxon>
        <taxon>Cellulomonadaceae</taxon>
        <taxon>Oerskovia</taxon>
    </lineage>
</organism>
<evidence type="ECO:0000259" key="7">
    <source>
        <dbReference type="Pfam" id="PF04542"/>
    </source>
</evidence>
<name>A0A161YG95_9CELL</name>
<dbReference type="EMBL" id="LRIE01000074">
    <property type="protein sequence ID" value="KZM35028.1"/>
    <property type="molecule type" value="Genomic_DNA"/>
</dbReference>
<evidence type="ECO:0000313" key="9">
    <source>
        <dbReference type="EMBL" id="OCI32394.1"/>
    </source>
</evidence>
<accession>A0A161YG95</accession>
<dbReference type="SUPFAM" id="SSF88946">
    <property type="entry name" value="Sigma2 domain of RNA polymerase sigma factors"/>
    <property type="match status" value="1"/>
</dbReference>
<proteinExistence type="inferred from homology"/>
<dbReference type="InterPro" id="IPR014284">
    <property type="entry name" value="RNA_pol_sigma-70_dom"/>
</dbReference>
<keyword evidence="4" id="KW-0238">DNA-binding</keyword>
<dbReference type="PANTHER" id="PTHR43133">
    <property type="entry name" value="RNA POLYMERASE ECF-TYPE SIGMA FACTO"/>
    <property type="match status" value="1"/>
</dbReference>
<evidence type="ECO:0000256" key="4">
    <source>
        <dbReference type="ARBA" id="ARBA00023125"/>
    </source>
</evidence>
<keyword evidence="3" id="KW-0731">Sigma factor</keyword>
<dbReference type="NCBIfam" id="TIGR02937">
    <property type="entry name" value="sigma70-ECF"/>
    <property type="match status" value="1"/>
</dbReference>
<evidence type="ECO:0000256" key="2">
    <source>
        <dbReference type="ARBA" id="ARBA00023015"/>
    </source>
</evidence>
<dbReference type="PATRIC" id="fig|43678.3.peg.2289"/>
<dbReference type="GO" id="GO:0006352">
    <property type="term" value="P:DNA-templated transcription initiation"/>
    <property type="evidence" value="ECO:0007669"/>
    <property type="project" value="InterPro"/>
</dbReference>
<dbReference type="SUPFAM" id="SSF88659">
    <property type="entry name" value="Sigma3 and sigma4 domains of RNA polymerase sigma factors"/>
    <property type="match status" value="1"/>
</dbReference>
<dbReference type="Proteomes" id="UP000076447">
    <property type="component" value="Unassembled WGS sequence"/>
</dbReference>
<dbReference type="Pfam" id="PF04542">
    <property type="entry name" value="Sigma70_r2"/>
    <property type="match status" value="1"/>
</dbReference>
<dbReference type="OrthoDB" id="265863at2"/>
<reference evidence="8 10" key="1">
    <citation type="submission" date="2016-01" db="EMBL/GenBank/DDBJ databases">
        <title>Genome sequence of Oerskovia enterophila VJag, an agar and cellulose degrading bacterium.</title>
        <authorList>
            <person name="Poehlein A."/>
            <person name="Jag V."/>
            <person name="Bengelsdorf F."/>
            <person name="Duerre P."/>
            <person name="Daniel R."/>
        </authorList>
    </citation>
    <scope>NUCLEOTIDE SEQUENCE [LARGE SCALE GENOMIC DNA]</scope>
    <source>
        <strain evidence="8 10">VJag</strain>
    </source>
</reference>
<gene>
    <name evidence="9" type="ORF">OERS_07960</name>
    <name evidence="8" type="ORF">OJAG_21920</name>
</gene>
<reference evidence="9 11" key="2">
    <citation type="submission" date="2016-06" db="EMBL/GenBank/DDBJ databases">
        <title>Genome sequence of Oerskovia enterophila DSM 43852.</title>
        <authorList>
            <person name="Poehlein A."/>
            <person name="Jag V."/>
            <person name="Bengelsdorf F.R."/>
            <person name="Daniel R."/>
            <person name="Duerre P."/>
        </authorList>
    </citation>
    <scope>NUCLEOTIDE SEQUENCE [LARGE SCALE GENOMIC DNA]</scope>
    <source>
        <strain evidence="9 11">DSM 43852</strain>
    </source>
</reference>
<keyword evidence="5" id="KW-0804">Transcription</keyword>
<keyword evidence="2" id="KW-0805">Transcription regulation</keyword>
<dbReference type="RefSeq" id="WP_068624652.1">
    <property type="nucleotide sequence ID" value="NZ_JBEPRG010000007.1"/>
</dbReference>
<dbReference type="InterPro" id="IPR013325">
    <property type="entry name" value="RNA_pol_sigma_r2"/>
</dbReference>
<keyword evidence="11" id="KW-1185">Reference proteome</keyword>
<comment type="caution">
    <text evidence="8">The sequence shown here is derived from an EMBL/GenBank/DDBJ whole genome shotgun (WGS) entry which is preliminary data.</text>
</comment>